<evidence type="ECO:0000313" key="2">
    <source>
        <dbReference type="EMBL" id="RTQ47098.1"/>
    </source>
</evidence>
<feature type="chain" id="PRO_5018705854" description="DUF305 domain-containing protein" evidence="1">
    <location>
        <begin position="24"/>
        <end position="229"/>
    </location>
</feature>
<keyword evidence="3" id="KW-1185">Reference proteome</keyword>
<dbReference type="EMBL" id="RXOF01000013">
    <property type="protein sequence ID" value="RTQ47098.1"/>
    <property type="molecule type" value="Genomic_DNA"/>
</dbReference>
<evidence type="ECO:0000256" key="1">
    <source>
        <dbReference type="SAM" id="SignalP"/>
    </source>
</evidence>
<accession>A0A3S0H410</accession>
<name>A0A3S0H410_9BACT</name>
<dbReference type="AlphaFoldDB" id="A0A3S0H410"/>
<feature type="signal peptide" evidence="1">
    <location>
        <begin position="1"/>
        <end position="23"/>
    </location>
</feature>
<proteinExistence type="predicted"/>
<dbReference type="RefSeq" id="WP_126694889.1">
    <property type="nucleotide sequence ID" value="NZ_RXOF01000013.1"/>
</dbReference>
<keyword evidence="1" id="KW-0732">Signal</keyword>
<dbReference type="Proteomes" id="UP000282184">
    <property type="component" value="Unassembled WGS sequence"/>
</dbReference>
<reference evidence="2 3" key="1">
    <citation type="submission" date="2018-12" db="EMBL/GenBank/DDBJ databases">
        <title>Hymenobacter gummosus sp. nov., isolated from a spring.</title>
        <authorList>
            <person name="Nie L."/>
        </authorList>
    </citation>
    <scope>NUCLEOTIDE SEQUENCE [LARGE SCALE GENOMIC DNA]</scope>
    <source>
        <strain evidence="2 3">KCTC 52166</strain>
    </source>
</reference>
<comment type="caution">
    <text evidence="2">The sequence shown here is derived from an EMBL/GenBank/DDBJ whole genome shotgun (WGS) entry which is preliminary data.</text>
</comment>
<gene>
    <name evidence="2" type="ORF">EJV47_19570</name>
</gene>
<evidence type="ECO:0000313" key="3">
    <source>
        <dbReference type="Proteomes" id="UP000282184"/>
    </source>
</evidence>
<organism evidence="2 3">
    <name type="scientific">Hymenobacter gummosus</name>
    <dbReference type="NCBI Taxonomy" id="1776032"/>
    <lineage>
        <taxon>Bacteria</taxon>
        <taxon>Pseudomonadati</taxon>
        <taxon>Bacteroidota</taxon>
        <taxon>Cytophagia</taxon>
        <taxon>Cytophagales</taxon>
        <taxon>Hymenobacteraceae</taxon>
        <taxon>Hymenobacter</taxon>
    </lineage>
</organism>
<dbReference type="OrthoDB" id="882724at2"/>
<evidence type="ECO:0008006" key="4">
    <source>
        <dbReference type="Google" id="ProtNLM"/>
    </source>
</evidence>
<sequence length="229" mass="24706">MTRYFLIAAAALLPLCSIGQAQAQTASTAQLESQLATEACQELTKQNTARPLAQLSPTEAMSTLQQTMIQVVMKHPQEVEKIMKANGADPSTAMREMGQRVATKLGADCPVAMALFTRMAEGNTGEASAADLSVSPEEQPLLIKLSTDICTDLSAQDAKKPLAKMPKAERMNLVQAMMEKHMKANQAALTKQYGPTFFQDMERIRAMGVKVGGLMAKQCPTQAAAFTRP</sequence>
<protein>
    <recommendedName>
        <fullName evidence="4">DUF305 domain-containing protein</fullName>
    </recommendedName>
</protein>